<protein>
    <submittedName>
        <fullName evidence="1">Uncharacterized protein</fullName>
    </submittedName>
</protein>
<proteinExistence type="predicted"/>
<sequence>MKNIQEKKNICSGVFQEKTVTTEKLLESGNCDLLGCLLEVGTNDEEEYQKYVKMLQLKELIFKHFTDEYYQEAIQHLFKSCGETDTVIQSLEIHGGCPIVKLSNLPKILDRLVFQGVHLAENDISVVHENGITKDEKLRIYDSKVPEKLSEDELQDIGISKCYVLMEALLYERLCKDGEWKEIITANSEVQN</sequence>
<comment type="caution">
    <text evidence="1">The sequence shown here is derived from an EMBL/GenBank/DDBJ whole genome shotgun (WGS) entry which is preliminary data.</text>
</comment>
<gene>
    <name evidence="1" type="ORF">BSL78_27261</name>
</gene>
<dbReference type="AlphaFoldDB" id="A0A2G8JJL2"/>
<name>A0A2G8JJL2_STIJA</name>
<evidence type="ECO:0000313" key="1">
    <source>
        <dbReference type="EMBL" id="PIK35910.1"/>
    </source>
</evidence>
<dbReference type="Proteomes" id="UP000230750">
    <property type="component" value="Unassembled WGS sequence"/>
</dbReference>
<evidence type="ECO:0000313" key="2">
    <source>
        <dbReference type="Proteomes" id="UP000230750"/>
    </source>
</evidence>
<organism evidence="1 2">
    <name type="scientific">Stichopus japonicus</name>
    <name type="common">Sea cucumber</name>
    <dbReference type="NCBI Taxonomy" id="307972"/>
    <lineage>
        <taxon>Eukaryota</taxon>
        <taxon>Metazoa</taxon>
        <taxon>Echinodermata</taxon>
        <taxon>Eleutherozoa</taxon>
        <taxon>Echinozoa</taxon>
        <taxon>Holothuroidea</taxon>
        <taxon>Aspidochirotacea</taxon>
        <taxon>Aspidochirotida</taxon>
        <taxon>Stichopodidae</taxon>
        <taxon>Apostichopus</taxon>
    </lineage>
</organism>
<accession>A0A2G8JJL2</accession>
<reference evidence="1 2" key="1">
    <citation type="journal article" date="2017" name="PLoS Biol.">
        <title>The sea cucumber genome provides insights into morphological evolution and visceral regeneration.</title>
        <authorList>
            <person name="Zhang X."/>
            <person name="Sun L."/>
            <person name="Yuan J."/>
            <person name="Sun Y."/>
            <person name="Gao Y."/>
            <person name="Zhang L."/>
            <person name="Li S."/>
            <person name="Dai H."/>
            <person name="Hamel J.F."/>
            <person name="Liu C."/>
            <person name="Yu Y."/>
            <person name="Liu S."/>
            <person name="Lin W."/>
            <person name="Guo K."/>
            <person name="Jin S."/>
            <person name="Xu P."/>
            <person name="Storey K.B."/>
            <person name="Huan P."/>
            <person name="Zhang T."/>
            <person name="Zhou Y."/>
            <person name="Zhang J."/>
            <person name="Lin C."/>
            <person name="Li X."/>
            <person name="Xing L."/>
            <person name="Huo D."/>
            <person name="Sun M."/>
            <person name="Wang L."/>
            <person name="Mercier A."/>
            <person name="Li F."/>
            <person name="Yang H."/>
            <person name="Xiang J."/>
        </authorList>
    </citation>
    <scope>NUCLEOTIDE SEQUENCE [LARGE SCALE GENOMIC DNA]</scope>
    <source>
        <strain evidence="1">Shaxun</strain>
        <tissue evidence="1">Muscle</tissue>
    </source>
</reference>
<keyword evidence="2" id="KW-1185">Reference proteome</keyword>
<dbReference type="EMBL" id="MRZV01001788">
    <property type="protein sequence ID" value="PIK35910.1"/>
    <property type="molecule type" value="Genomic_DNA"/>
</dbReference>